<evidence type="ECO:0000313" key="5">
    <source>
        <dbReference type="EMBL" id="KAF8899764.1"/>
    </source>
</evidence>
<evidence type="ECO:0000256" key="2">
    <source>
        <dbReference type="SAM" id="MobiDB-lite"/>
    </source>
</evidence>
<dbReference type="InterPro" id="IPR024586">
    <property type="entry name" value="DnaJ-like_C11_C"/>
</dbReference>
<sequence length="613" mass="68566">MGAQSLTDSNSQGGHLYSVLNLPKDASQAEINERHRSLSLLFHPDKQTDTKLKESANKEFLDIQKAYQVLSDPFLRQVYDTLGYDGLAMKWSPEIRSRTKEEIQDILNQGWLDLTKHRLRQSVLPKAKISCSLNASPLFSPKINSFRGRWISRIRERIRATYALSQSLGYSVEKKVSEKTSLSIEAQSTLDVKKASISFLGAVRHQFSPRVVTLTTFSFSHPYVTRFEVKYEDPDDALNFKTTFSPLYLNTLPPTTLSISRRLFRSRPQKGKISLRIAKQPSISFFFISPPTLDLNEEDGSSPQFGPPTTLGLKHVAFEKNIGLTFDDIFPRLVAETSLTFIELSTRLKASMQLSFTTGVLYSLGAHWSNETTEVSSAIVLNATSLLLQIDCSYLDQQISLPILLATDSSPLLVLGTIVVPSTLTLLGYHFFVLPRRRVQRKAHIQSARKEFEEDYESRRQRNAVEALLKDAARKQMRQEAERGGLVIQEAAYGPEEVELDGPEESVLLDVTIPVQALVRKSQLHIPGGDSKAALQGFSDPAPFAAKSLRIRYSFRGRQHYAEIPDYMPVVLPLAEHQVNGGEMETKTSSEISSPPKAGSEGQGTSELRCPSD</sequence>
<dbReference type="OrthoDB" id="10248838at2759"/>
<proteinExistence type="predicted"/>
<evidence type="ECO:0000256" key="1">
    <source>
        <dbReference type="ARBA" id="ARBA00023186"/>
    </source>
</evidence>
<gene>
    <name evidence="5" type="ORF">CPB84DRAFT_1779906</name>
</gene>
<dbReference type="Pfam" id="PF00226">
    <property type="entry name" value="DnaJ"/>
    <property type="match status" value="1"/>
</dbReference>
<keyword evidence="6" id="KW-1185">Reference proteome</keyword>
<comment type="caution">
    <text evidence="5">The sequence shown here is derived from an EMBL/GenBank/DDBJ whole genome shotgun (WGS) entry which is preliminary data.</text>
</comment>
<feature type="domain" description="J" evidence="4">
    <location>
        <begin position="15"/>
        <end position="83"/>
    </location>
</feature>
<dbReference type="EMBL" id="JADNYJ010000051">
    <property type="protein sequence ID" value="KAF8899764.1"/>
    <property type="molecule type" value="Genomic_DNA"/>
</dbReference>
<dbReference type="GO" id="GO:0005739">
    <property type="term" value="C:mitochondrion"/>
    <property type="evidence" value="ECO:0007669"/>
    <property type="project" value="GOC"/>
</dbReference>
<dbReference type="PANTHER" id="PTHR44157:SF1">
    <property type="entry name" value="DNAJ HOMOLOG SUBFAMILY C MEMBER 11"/>
    <property type="match status" value="1"/>
</dbReference>
<dbReference type="SUPFAM" id="SSF46565">
    <property type="entry name" value="Chaperone J-domain"/>
    <property type="match status" value="1"/>
</dbReference>
<dbReference type="PRINTS" id="PR00625">
    <property type="entry name" value="JDOMAIN"/>
</dbReference>
<name>A0A9P5NM13_GYMJU</name>
<dbReference type="InterPro" id="IPR001623">
    <property type="entry name" value="DnaJ_domain"/>
</dbReference>
<protein>
    <recommendedName>
        <fullName evidence="4">J domain-containing protein</fullName>
    </recommendedName>
</protein>
<dbReference type="Pfam" id="PF22774">
    <property type="entry name" value="DNAJC11_beta-barrel"/>
    <property type="match status" value="1"/>
</dbReference>
<dbReference type="GO" id="GO:0042407">
    <property type="term" value="P:cristae formation"/>
    <property type="evidence" value="ECO:0007669"/>
    <property type="project" value="TreeGrafter"/>
</dbReference>
<dbReference type="SMART" id="SM00271">
    <property type="entry name" value="DnaJ"/>
    <property type="match status" value="1"/>
</dbReference>
<dbReference type="PANTHER" id="PTHR44157">
    <property type="entry name" value="DNAJ HOMOLOG SUBFAMILY C MEMBER 11"/>
    <property type="match status" value="1"/>
</dbReference>
<keyword evidence="3" id="KW-0472">Membrane</keyword>
<keyword evidence="3" id="KW-0812">Transmembrane</keyword>
<dbReference type="PROSITE" id="PS50076">
    <property type="entry name" value="DNAJ_2"/>
    <property type="match status" value="1"/>
</dbReference>
<dbReference type="CDD" id="cd06257">
    <property type="entry name" value="DnaJ"/>
    <property type="match status" value="1"/>
</dbReference>
<dbReference type="Pfam" id="PF11875">
    <property type="entry name" value="DnaJ-like_C11_C"/>
    <property type="match status" value="1"/>
</dbReference>
<keyword evidence="3" id="KW-1133">Transmembrane helix</keyword>
<feature type="transmembrane region" description="Helical" evidence="3">
    <location>
        <begin position="412"/>
        <end position="432"/>
    </location>
</feature>
<evidence type="ECO:0000313" key="6">
    <source>
        <dbReference type="Proteomes" id="UP000724874"/>
    </source>
</evidence>
<dbReference type="Gene3D" id="1.10.287.110">
    <property type="entry name" value="DnaJ domain"/>
    <property type="match status" value="1"/>
</dbReference>
<dbReference type="AlphaFoldDB" id="A0A9P5NM13"/>
<reference evidence="5" key="1">
    <citation type="submission" date="2020-11" db="EMBL/GenBank/DDBJ databases">
        <authorList>
            <consortium name="DOE Joint Genome Institute"/>
            <person name="Ahrendt S."/>
            <person name="Riley R."/>
            <person name="Andreopoulos W."/>
            <person name="LaButti K."/>
            <person name="Pangilinan J."/>
            <person name="Ruiz-duenas F.J."/>
            <person name="Barrasa J.M."/>
            <person name="Sanchez-Garcia M."/>
            <person name="Camarero S."/>
            <person name="Miyauchi S."/>
            <person name="Serrano A."/>
            <person name="Linde D."/>
            <person name="Babiker R."/>
            <person name="Drula E."/>
            <person name="Ayuso-Fernandez I."/>
            <person name="Pacheco R."/>
            <person name="Padilla G."/>
            <person name="Ferreira P."/>
            <person name="Barriuso J."/>
            <person name="Kellner H."/>
            <person name="Castanera R."/>
            <person name="Alfaro M."/>
            <person name="Ramirez L."/>
            <person name="Pisabarro A.G."/>
            <person name="Kuo A."/>
            <person name="Tritt A."/>
            <person name="Lipzen A."/>
            <person name="He G."/>
            <person name="Yan M."/>
            <person name="Ng V."/>
            <person name="Cullen D."/>
            <person name="Martin F."/>
            <person name="Rosso M.-N."/>
            <person name="Henrissat B."/>
            <person name="Hibbett D."/>
            <person name="Martinez A.T."/>
            <person name="Grigoriev I.V."/>
        </authorList>
    </citation>
    <scope>NUCLEOTIDE SEQUENCE</scope>
    <source>
        <strain evidence="5">AH 44721</strain>
    </source>
</reference>
<organism evidence="5 6">
    <name type="scientific">Gymnopilus junonius</name>
    <name type="common">Spectacular rustgill mushroom</name>
    <name type="synonym">Gymnopilus spectabilis subsp. junonius</name>
    <dbReference type="NCBI Taxonomy" id="109634"/>
    <lineage>
        <taxon>Eukaryota</taxon>
        <taxon>Fungi</taxon>
        <taxon>Dikarya</taxon>
        <taxon>Basidiomycota</taxon>
        <taxon>Agaricomycotina</taxon>
        <taxon>Agaricomycetes</taxon>
        <taxon>Agaricomycetidae</taxon>
        <taxon>Agaricales</taxon>
        <taxon>Agaricineae</taxon>
        <taxon>Hymenogastraceae</taxon>
        <taxon>Gymnopilus</taxon>
    </lineage>
</organism>
<evidence type="ECO:0000256" key="3">
    <source>
        <dbReference type="SAM" id="Phobius"/>
    </source>
</evidence>
<keyword evidence="1" id="KW-0143">Chaperone</keyword>
<evidence type="ECO:0000259" key="4">
    <source>
        <dbReference type="PROSITE" id="PS50076"/>
    </source>
</evidence>
<dbReference type="InterPro" id="IPR036869">
    <property type="entry name" value="J_dom_sf"/>
</dbReference>
<feature type="region of interest" description="Disordered" evidence="2">
    <location>
        <begin position="580"/>
        <end position="613"/>
    </location>
</feature>
<dbReference type="InterPro" id="IPR055225">
    <property type="entry name" value="DNAJC11-like_beta-barrel"/>
</dbReference>
<accession>A0A9P5NM13</accession>
<dbReference type="Proteomes" id="UP000724874">
    <property type="component" value="Unassembled WGS sequence"/>
</dbReference>
<dbReference type="InterPro" id="IPR052243">
    <property type="entry name" value="Mito_inner_membrane_organizer"/>
</dbReference>